<organism evidence="3 4">
    <name type="scientific">Candidatus Anaerobiospirillum merdipullorum</name>
    <dbReference type="NCBI Taxonomy" id="2838450"/>
    <lineage>
        <taxon>Bacteria</taxon>
        <taxon>Pseudomonadati</taxon>
        <taxon>Pseudomonadota</taxon>
        <taxon>Gammaproteobacteria</taxon>
        <taxon>Aeromonadales</taxon>
        <taxon>Succinivibrionaceae</taxon>
        <taxon>Anaerobiospirillum</taxon>
    </lineage>
</organism>
<proteinExistence type="predicted"/>
<feature type="domain" description="AB hydrolase-1" evidence="2">
    <location>
        <begin position="22"/>
        <end position="255"/>
    </location>
</feature>
<dbReference type="AlphaFoldDB" id="A0A9E2KNT4"/>
<comment type="caution">
    <text evidence="3">The sequence shown here is derived from an EMBL/GenBank/DDBJ whole genome shotgun (WGS) entry which is preliminary data.</text>
</comment>
<dbReference type="InterPro" id="IPR029058">
    <property type="entry name" value="AB_hydrolase_fold"/>
</dbReference>
<evidence type="ECO:0000259" key="2">
    <source>
        <dbReference type="Pfam" id="PF12697"/>
    </source>
</evidence>
<gene>
    <name evidence="3" type="ORF">IAA31_04775</name>
</gene>
<protein>
    <submittedName>
        <fullName evidence="3">Alpha/beta fold hydrolase</fullName>
    </submittedName>
</protein>
<name>A0A9E2KNT4_9GAMM</name>
<dbReference type="Proteomes" id="UP000824150">
    <property type="component" value="Unassembled WGS sequence"/>
</dbReference>
<dbReference type="Pfam" id="PF12697">
    <property type="entry name" value="Abhydrolase_6"/>
    <property type="match status" value="1"/>
</dbReference>
<dbReference type="EMBL" id="JAHLFG010000051">
    <property type="protein sequence ID" value="MBU3826785.1"/>
    <property type="molecule type" value="Genomic_DNA"/>
</dbReference>
<evidence type="ECO:0000313" key="3">
    <source>
        <dbReference type="EMBL" id="MBU3826785.1"/>
    </source>
</evidence>
<dbReference type="GO" id="GO:0016020">
    <property type="term" value="C:membrane"/>
    <property type="evidence" value="ECO:0007669"/>
    <property type="project" value="TreeGrafter"/>
</dbReference>
<dbReference type="InterPro" id="IPR000073">
    <property type="entry name" value="AB_hydrolase_1"/>
</dbReference>
<dbReference type="Gene3D" id="3.40.50.1820">
    <property type="entry name" value="alpha/beta hydrolase"/>
    <property type="match status" value="1"/>
</dbReference>
<sequence length="273" mass="30633">MQNNNKLGYTRYGNEQGLPLCLIHGWGLDSSFLLPIAQMFPERDIYLIDLPGYGQSYAQSALSGDFNATVEALAHTLVPYADVMAVSMGALYVLRALSHKDTPPLSSLITICSNARFPGDPNWPGFGSELIYKCRTLLTPQRCKRLLHLFIKLQDLKISDKSKPHPPSADFLQQALEQCRLPSYETLMHGINIASYVDVRADLENLDLPCLQLFGAKDRLVPAALTYALQSAELRSSYIFVNSAHNPYLTEPVLFERVVREFYDKVQSFYAGH</sequence>
<reference evidence="3" key="2">
    <citation type="submission" date="2021-04" db="EMBL/GenBank/DDBJ databases">
        <authorList>
            <person name="Gilroy R."/>
        </authorList>
    </citation>
    <scope>NUCLEOTIDE SEQUENCE</scope>
    <source>
        <strain evidence="3">687</strain>
    </source>
</reference>
<evidence type="ECO:0000256" key="1">
    <source>
        <dbReference type="ARBA" id="ARBA00022801"/>
    </source>
</evidence>
<dbReference type="GO" id="GO:0016787">
    <property type="term" value="F:hydrolase activity"/>
    <property type="evidence" value="ECO:0007669"/>
    <property type="project" value="UniProtKB-KW"/>
</dbReference>
<accession>A0A9E2KNT4</accession>
<dbReference type="SUPFAM" id="SSF53474">
    <property type="entry name" value="alpha/beta-Hydrolases"/>
    <property type="match status" value="1"/>
</dbReference>
<keyword evidence="1 3" id="KW-0378">Hydrolase</keyword>
<dbReference type="PANTHER" id="PTHR43798:SF31">
    <property type="entry name" value="AB HYDROLASE SUPERFAMILY PROTEIN YCLE"/>
    <property type="match status" value="1"/>
</dbReference>
<evidence type="ECO:0000313" key="4">
    <source>
        <dbReference type="Proteomes" id="UP000824150"/>
    </source>
</evidence>
<dbReference type="PANTHER" id="PTHR43798">
    <property type="entry name" value="MONOACYLGLYCEROL LIPASE"/>
    <property type="match status" value="1"/>
</dbReference>
<reference evidence="3" key="1">
    <citation type="journal article" date="2021" name="PeerJ">
        <title>Extensive microbial diversity within the chicken gut microbiome revealed by metagenomics and culture.</title>
        <authorList>
            <person name="Gilroy R."/>
            <person name="Ravi A."/>
            <person name="Getino M."/>
            <person name="Pursley I."/>
            <person name="Horton D.L."/>
            <person name="Alikhan N.F."/>
            <person name="Baker D."/>
            <person name="Gharbi K."/>
            <person name="Hall N."/>
            <person name="Watson M."/>
            <person name="Adriaenssens E.M."/>
            <person name="Foster-Nyarko E."/>
            <person name="Jarju S."/>
            <person name="Secka A."/>
            <person name="Antonio M."/>
            <person name="Oren A."/>
            <person name="Chaudhuri R.R."/>
            <person name="La Ragione R."/>
            <person name="Hildebrand F."/>
            <person name="Pallen M.J."/>
        </authorList>
    </citation>
    <scope>NUCLEOTIDE SEQUENCE</scope>
    <source>
        <strain evidence="3">687</strain>
    </source>
</reference>
<dbReference type="InterPro" id="IPR050266">
    <property type="entry name" value="AB_hydrolase_sf"/>
</dbReference>